<evidence type="ECO:0000313" key="1">
    <source>
        <dbReference type="EMBL" id="KAK4547033.1"/>
    </source>
</evidence>
<dbReference type="Proteomes" id="UP001324427">
    <property type="component" value="Unassembled WGS sequence"/>
</dbReference>
<keyword evidence="2" id="KW-1185">Reference proteome</keyword>
<dbReference type="AlphaFoldDB" id="A0AAV9JN95"/>
<evidence type="ECO:0000313" key="2">
    <source>
        <dbReference type="Proteomes" id="UP001324427"/>
    </source>
</evidence>
<gene>
    <name evidence="1" type="ORF">LTR36_001254</name>
</gene>
<comment type="caution">
    <text evidence="1">The sequence shown here is derived from an EMBL/GenBank/DDBJ whole genome shotgun (WGS) entry which is preliminary data.</text>
</comment>
<organism evidence="1 2">
    <name type="scientific">Oleoguttula mirabilis</name>
    <dbReference type="NCBI Taxonomy" id="1507867"/>
    <lineage>
        <taxon>Eukaryota</taxon>
        <taxon>Fungi</taxon>
        <taxon>Dikarya</taxon>
        <taxon>Ascomycota</taxon>
        <taxon>Pezizomycotina</taxon>
        <taxon>Dothideomycetes</taxon>
        <taxon>Dothideomycetidae</taxon>
        <taxon>Mycosphaerellales</taxon>
        <taxon>Teratosphaeriaceae</taxon>
        <taxon>Oleoguttula</taxon>
    </lineage>
</organism>
<proteinExistence type="predicted"/>
<sequence length="444" mass="50039">MATNRFDLTGAIEAASLQTPEDNMLVDTAPPAPLRPNLPLPRELRDRIYEFLLHSEHVKAAPYHIRKNRVDSTRGDRTISAAHTYRFETAILATNHQIHDEASKILQQNSFVIISFVWPQTKWMGHIWGVPIVTEHQAHIAGFQDHAIRLHFRTASKNLKAEDKKVCSMLMLFDDLPILCELLQWRLCAVATGYTLVHRPVGEDRASHQYIVAFVPDPPNTRRMKTQLQFRPGQDGKMTTKMEQLLVSSLGMMISPNQRVTGLEGLADQAAAQNLTRLMAPKWVWLNAMAWSMLEMAQKLKRRGDELVRQGDFERAGDKYFLLHKFTENCVLFKVPQTAEYFPPETAMAAGLLARIILDGLATTGFIYLKMGDFGEAKRAARSVMEIAQYLMMLPGAQESGLVPEGEAVRLVHPEADWFSCILIFVLASTGQGPSADEAFQRCD</sequence>
<dbReference type="EMBL" id="JAVFHQ010000012">
    <property type="protein sequence ID" value="KAK4547033.1"/>
    <property type="molecule type" value="Genomic_DNA"/>
</dbReference>
<reference evidence="1 2" key="1">
    <citation type="submission" date="2021-11" db="EMBL/GenBank/DDBJ databases">
        <title>Black yeast isolated from Biological Soil Crust.</title>
        <authorList>
            <person name="Kurbessoian T."/>
        </authorList>
    </citation>
    <scope>NUCLEOTIDE SEQUENCE [LARGE SCALE GENOMIC DNA]</scope>
    <source>
        <strain evidence="1 2">CCFEE 5522</strain>
    </source>
</reference>
<protein>
    <submittedName>
        <fullName evidence="1">Uncharacterized protein</fullName>
    </submittedName>
</protein>
<accession>A0AAV9JN95</accession>
<name>A0AAV9JN95_9PEZI</name>